<dbReference type="RefSeq" id="WP_153448826.1">
    <property type="nucleotide sequence ID" value="NZ_CP045700.1"/>
</dbReference>
<feature type="chain" id="PRO_5024275757" evidence="1">
    <location>
        <begin position="29"/>
        <end position="437"/>
    </location>
</feature>
<evidence type="ECO:0000313" key="2">
    <source>
        <dbReference type="EMBL" id="QGA66693.1"/>
    </source>
</evidence>
<proteinExistence type="predicted"/>
<accession>A0A5Q0THP6</accession>
<gene>
    <name evidence="2" type="ORF">GFB47_14950</name>
</gene>
<evidence type="ECO:0000313" key="3">
    <source>
        <dbReference type="Proteomes" id="UP000348942"/>
    </source>
</evidence>
<feature type="signal peptide" evidence="1">
    <location>
        <begin position="1"/>
        <end position="28"/>
    </location>
</feature>
<dbReference type="InterPro" id="IPR018759">
    <property type="entry name" value="BBP2_2"/>
</dbReference>
<dbReference type="Pfam" id="PF10082">
    <property type="entry name" value="BBP2_2"/>
    <property type="match status" value="1"/>
</dbReference>
<reference evidence="2 3" key="1">
    <citation type="submission" date="2019-10" db="EMBL/GenBank/DDBJ databases">
        <title>Vibrio sp. nov., isolated from Coralline algae surface.</title>
        <authorList>
            <person name="Geng Y."/>
            <person name="Zhang X."/>
        </authorList>
    </citation>
    <scope>NUCLEOTIDE SEQUENCE [LARGE SCALE GENOMIC DNA]</scope>
    <source>
        <strain evidence="2 3">SM1977</strain>
    </source>
</reference>
<protein>
    <submittedName>
        <fullName evidence="2">Outer membrane beta-barrel protein</fullName>
    </submittedName>
</protein>
<dbReference type="Proteomes" id="UP000348942">
    <property type="component" value="Chromosome 2"/>
</dbReference>
<organism evidence="2 3">
    <name type="scientific">Vibrio algicola</name>
    <dbReference type="NCBI Taxonomy" id="2662262"/>
    <lineage>
        <taxon>Bacteria</taxon>
        <taxon>Pseudomonadati</taxon>
        <taxon>Pseudomonadota</taxon>
        <taxon>Gammaproteobacteria</taxon>
        <taxon>Vibrionales</taxon>
        <taxon>Vibrionaceae</taxon>
        <taxon>Vibrio</taxon>
    </lineage>
</organism>
<evidence type="ECO:0000256" key="1">
    <source>
        <dbReference type="SAM" id="SignalP"/>
    </source>
</evidence>
<keyword evidence="1" id="KW-0732">Signal</keyword>
<sequence>MIGALKWKKDYLLLLGCMAAAYSMTTRADSRFQDLTHHIDPLLGLDFTASLTSDYGYNDNVLYQKDSNIIGSNYYSFQPSLSMEGHRNTKDFGFYYQGDYRNYTNNQVSADSYADHQLSGVFNWELGLRHHVEFEGNYGIGHEARGEGVTRGFFFGDNSTNAKLATFDAFNIEHEIGNVNTDFEATYTYGAKGAKGNILVNLGQKKLDYDILNSYAYEFQDYLENEQFTETHASINFRHHYTDKTRFDYTLMYRSFDYLDPERCNDEYIALFSIISQLTGKSKIAARVYYLDNKMPDRSITSVNWDVMYKWQPVDYSSLVLKTLSVLKDPDNTGDYIQSYQSSIALQHQFLGHVSSQLAYHYVHEKYQIRKATDQYNYVNFSLNYLFRPKVKLTLDYKYSLYRTDDSTNPAYINGADYQRDLGYKQNEIGLSVNLVI</sequence>
<dbReference type="EMBL" id="CP045700">
    <property type="protein sequence ID" value="QGA66693.1"/>
    <property type="molecule type" value="Genomic_DNA"/>
</dbReference>
<keyword evidence="3" id="KW-1185">Reference proteome</keyword>
<dbReference type="AlphaFoldDB" id="A0A5Q0THP6"/>
<name>A0A5Q0THP6_9VIBR</name>